<comment type="caution">
    <text evidence="1">The sequence shown here is derived from an EMBL/GenBank/DDBJ whole genome shotgun (WGS) entry which is preliminary data.</text>
</comment>
<dbReference type="AlphaFoldDB" id="A0A2W2HDH5"/>
<name>A0A2W2HDH5_9ACTN</name>
<evidence type="ECO:0000313" key="2">
    <source>
        <dbReference type="Proteomes" id="UP000248544"/>
    </source>
</evidence>
<evidence type="ECO:0000313" key="1">
    <source>
        <dbReference type="EMBL" id="PZG49875.1"/>
    </source>
</evidence>
<proteinExistence type="predicted"/>
<dbReference type="RefSeq" id="WP_111167107.1">
    <property type="nucleotide sequence ID" value="NZ_POUA01000064.1"/>
</dbReference>
<dbReference type="EMBL" id="POUA01000064">
    <property type="protein sequence ID" value="PZG49875.1"/>
    <property type="molecule type" value="Genomic_DNA"/>
</dbReference>
<keyword evidence="2" id="KW-1185">Reference proteome</keyword>
<dbReference type="Proteomes" id="UP000248544">
    <property type="component" value="Unassembled WGS sequence"/>
</dbReference>
<gene>
    <name evidence="1" type="ORF">C1I98_11205</name>
</gene>
<protein>
    <submittedName>
        <fullName evidence="1">Uncharacterized protein</fullName>
    </submittedName>
</protein>
<organism evidence="1 2">
    <name type="scientific">Spongiactinospora gelatinilytica</name>
    <dbReference type="NCBI Taxonomy" id="2666298"/>
    <lineage>
        <taxon>Bacteria</taxon>
        <taxon>Bacillati</taxon>
        <taxon>Actinomycetota</taxon>
        <taxon>Actinomycetes</taxon>
        <taxon>Streptosporangiales</taxon>
        <taxon>Streptosporangiaceae</taxon>
        <taxon>Spongiactinospora</taxon>
    </lineage>
</organism>
<reference evidence="1 2" key="1">
    <citation type="submission" date="2018-01" db="EMBL/GenBank/DDBJ databases">
        <title>Draft genome sequence of Sphaerisporangium sp. 7K107.</title>
        <authorList>
            <person name="Sahin N."/>
            <person name="Saygin H."/>
            <person name="Ay H."/>
        </authorList>
    </citation>
    <scope>NUCLEOTIDE SEQUENCE [LARGE SCALE GENOMIC DNA]</scope>
    <source>
        <strain evidence="1 2">7K107</strain>
    </source>
</reference>
<sequence length="251" mass="27770">MSAIEIFGIEEPVATYRVQLQVHSKIVGGVPSSPSVIKGWLKAKLDLGDRALQELAEQTLRERFPDRQPTADALAEALMESEAAEMSVNGFKRFDGTLAYEARCMKAAIKEAMNSAYPGTDWDGKKGAGAHKPKIGQALPTSFRKGLLSTAAERVFVLGDIHRDYISLGVSAPSGMEERVKHVKTAQGPRSSIARVEYVERPTLSFTVRVHDDFLSREAWGRIWVRLQDIGIGADRSRSDGQFELIAWERL</sequence>
<accession>A0A2W2HDH5</accession>